<evidence type="ECO:0000313" key="2">
    <source>
        <dbReference type="Proteomes" id="UP000275408"/>
    </source>
</evidence>
<name>A0A3M6URF0_POCDA</name>
<evidence type="ECO:0000313" key="1">
    <source>
        <dbReference type="EMBL" id="RMX56137.1"/>
    </source>
</evidence>
<dbReference type="AlphaFoldDB" id="A0A3M6URF0"/>
<dbReference type="Proteomes" id="UP000275408">
    <property type="component" value="Unassembled WGS sequence"/>
</dbReference>
<comment type="caution">
    <text evidence="1">The sequence shown here is derived from an EMBL/GenBank/DDBJ whole genome shotgun (WGS) entry which is preliminary data.</text>
</comment>
<protein>
    <submittedName>
        <fullName evidence="1">Uncharacterized protein</fullName>
    </submittedName>
</protein>
<organism evidence="1 2">
    <name type="scientific">Pocillopora damicornis</name>
    <name type="common">Cauliflower coral</name>
    <name type="synonym">Millepora damicornis</name>
    <dbReference type="NCBI Taxonomy" id="46731"/>
    <lineage>
        <taxon>Eukaryota</taxon>
        <taxon>Metazoa</taxon>
        <taxon>Cnidaria</taxon>
        <taxon>Anthozoa</taxon>
        <taxon>Hexacorallia</taxon>
        <taxon>Scleractinia</taxon>
        <taxon>Astrocoeniina</taxon>
        <taxon>Pocilloporidae</taxon>
        <taxon>Pocillopora</taxon>
    </lineage>
</organism>
<keyword evidence="2" id="KW-1185">Reference proteome</keyword>
<accession>A0A3M6URF0</accession>
<dbReference type="EMBL" id="RCHS01000902">
    <property type="protein sequence ID" value="RMX56137.1"/>
    <property type="molecule type" value="Genomic_DNA"/>
</dbReference>
<reference evidence="1 2" key="1">
    <citation type="journal article" date="2018" name="Sci. Rep.">
        <title>Comparative analysis of the Pocillopora damicornis genome highlights role of immune system in coral evolution.</title>
        <authorList>
            <person name="Cunning R."/>
            <person name="Bay R.A."/>
            <person name="Gillette P."/>
            <person name="Baker A.C."/>
            <person name="Traylor-Knowles N."/>
        </authorList>
    </citation>
    <scope>NUCLEOTIDE SEQUENCE [LARGE SCALE GENOMIC DNA]</scope>
    <source>
        <strain evidence="1">RSMAS</strain>
        <tissue evidence="1">Whole animal</tissue>
    </source>
</reference>
<sequence length="227" mass="25460">MDDLHPSDFREMRSKSKGDFDIAYSATYGEQPDRLLLGKGFPRGTRWLRKGWDLLWLLTILETMTKNNKVGSDRTTVRGFSVPRPKRLRRRPFPAFPELRVGLGLVTADELPGIPGLLDSSLLARTRGGESQRNANCVDLSSRRELVGTVDAFLSAKPVAPGTGPSVDGTTLCMERLLEYRWSDHGVFLVSCRLSSCPKEDTRGTQCGRFVTTGRRPLTKPRPWLLR</sequence>
<gene>
    <name evidence="1" type="ORF">pdam_00012110</name>
</gene>
<proteinExistence type="predicted"/>